<name>A0A0E0D893_9ORYZ</name>
<dbReference type="Gramene" id="OMERI03G34730.1">
    <property type="protein sequence ID" value="OMERI03G34730.1"/>
    <property type="gene ID" value="OMERI03G34730"/>
</dbReference>
<dbReference type="EnsemblPlants" id="OMERI03G34730.1">
    <property type="protein sequence ID" value="OMERI03G34730.1"/>
    <property type="gene ID" value="OMERI03G34730"/>
</dbReference>
<sequence length="150" mass="16087">MTWTPSSSSIGHDLNESHRGLFVYWQVLGGINDGKILLKDTGIVAVGEARHELTRPDLAFPHLDMCLLILVLGEEEAEADPIGGGNPKGDRGMGFMAKEVILGDSGGGLRFQQNMWTLAEVAALGAVAGWESGRQKRILTTAMALWAAET</sequence>
<evidence type="ECO:0000313" key="2">
    <source>
        <dbReference type="Proteomes" id="UP000008021"/>
    </source>
</evidence>
<dbReference type="Proteomes" id="UP000008021">
    <property type="component" value="Chromosome 3"/>
</dbReference>
<dbReference type="AlphaFoldDB" id="A0A0E0D893"/>
<dbReference type="HOGENOM" id="CLU_145677_0_0_1"/>
<keyword evidence="2" id="KW-1185">Reference proteome</keyword>
<accession>A0A0E0D893</accession>
<reference evidence="1" key="2">
    <citation type="submission" date="2018-05" db="EMBL/GenBank/DDBJ databases">
        <title>OmerRS3 (Oryza meridionalis Reference Sequence Version 3).</title>
        <authorList>
            <person name="Zhang J."/>
            <person name="Kudrna D."/>
            <person name="Lee S."/>
            <person name="Talag J."/>
            <person name="Welchert J."/>
            <person name="Wing R.A."/>
        </authorList>
    </citation>
    <scope>NUCLEOTIDE SEQUENCE [LARGE SCALE GENOMIC DNA]</scope>
    <source>
        <strain evidence="1">cv. OR44</strain>
    </source>
</reference>
<organism evidence="1">
    <name type="scientific">Oryza meridionalis</name>
    <dbReference type="NCBI Taxonomy" id="40149"/>
    <lineage>
        <taxon>Eukaryota</taxon>
        <taxon>Viridiplantae</taxon>
        <taxon>Streptophyta</taxon>
        <taxon>Embryophyta</taxon>
        <taxon>Tracheophyta</taxon>
        <taxon>Spermatophyta</taxon>
        <taxon>Magnoliopsida</taxon>
        <taxon>Liliopsida</taxon>
        <taxon>Poales</taxon>
        <taxon>Poaceae</taxon>
        <taxon>BOP clade</taxon>
        <taxon>Oryzoideae</taxon>
        <taxon>Oryzeae</taxon>
        <taxon>Oryzinae</taxon>
        <taxon>Oryza</taxon>
    </lineage>
</organism>
<evidence type="ECO:0000313" key="1">
    <source>
        <dbReference type="EnsemblPlants" id="OMERI03G34730.1"/>
    </source>
</evidence>
<protein>
    <submittedName>
        <fullName evidence="1">Uncharacterized protein</fullName>
    </submittedName>
</protein>
<reference evidence="1" key="1">
    <citation type="submission" date="2015-04" db="UniProtKB">
        <authorList>
            <consortium name="EnsemblPlants"/>
        </authorList>
    </citation>
    <scope>IDENTIFICATION</scope>
</reference>
<proteinExistence type="predicted"/>